<gene>
    <name evidence="5" type="ORF">JI739_17270</name>
</gene>
<dbReference type="SMART" id="SM00028">
    <property type="entry name" value="TPR"/>
    <property type="match status" value="5"/>
</dbReference>
<dbReference type="Proteomes" id="UP000613011">
    <property type="component" value="Unassembled WGS sequence"/>
</dbReference>
<dbReference type="Pfam" id="PF13432">
    <property type="entry name" value="TPR_16"/>
    <property type="match status" value="2"/>
</dbReference>
<evidence type="ECO:0000256" key="2">
    <source>
        <dbReference type="ARBA" id="ARBA00022803"/>
    </source>
</evidence>
<keyword evidence="1" id="KW-0677">Repeat</keyword>
<organism evidence="5 6">
    <name type="scientific">Ramlibacter aurantiacus</name>
    <dbReference type="NCBI Taxonomy" id="2801330"/>
    <lineage>
        <taxon>Bacteria</taxon>
        <taxon>Pseudomonadati</taxon>
        <taxon>Pseudomonadota</taxon>
        <taxon>Betaproteobacteria</taxon>
        <taxon>Burkholderiales</taxon>
        <taxon>Comamonadaceae</taxon>
        <taxon>Ramlibacter</taxon>
    </lineage>
</organism>
<dbReference type="EMBL" id="JAEQNA010000007">
    <property type="protein sequence ID" value="MBL0422103.1"/>
    <property type="molecule type" value="Genomic_DNA"/>
</dbReference>
<evidence type="ECO:0000313" key="6">
    <source>
        <dbReference type="Proteomes" id="UP000613011"/>
    </source>
</evidence>
<keyword evidence="4" id="KW-0732">Signal</keyword>
<accession>A0A936ZRF0</accession>
<dbReference type="RefSeq" id="WP_201685183.1">
    <property type="nucleotide sequence ID" value="NZ_JAEQNA010000007.1"/>
</dbReference>
<keyword evidence="6" id="KW-1185">Reference proteome</keyword>
<dbReference type="InterPro" id="IPR052346">
    <property type="entry name" value="O-mannosyl-transferase_TMTC"/>
</dbReference>
<dbReference type="SUPFAM" id="SSF48452">
    <property type="entry name" value="TPR-like"/>
    <property type="match status" value="2"/>
</dbReference>
<dbReference type="PANTHER" id="PTHR44227">
    <property type="match status" value="1"/>
</dbReference>
<reference evidence="5" key="1">
    <citation type="submission" date="2021-01" db="EMBL/GenBank/DDBJ databases">
        <title>Ramlibacter sp. strain AW1 16S ribosomal RNA gene Genome sequencing and assembly.</title>
        <authorList>
            <person name="Kang M."/>
        </authorList>
    </citation>
    <scope>NUCLEOTIDE SEQUENCE</scope>
    <source>
        <strain evidence="5">AW1</strain>
    </source>
</reference>
<name>A0A936ZRF0_9BURK</name>
<feature type="repeat" description="TPR" evidence="3">
    <location>
        <begin position="438"/>
        <end position="471"/>
    </location>
</feature>
<dbReference type="Pfam" id="PF14559">
    <property type="entry name" value="TPR_19"/>
    <property type="match status" value="1"/>
</dbReference>
<dbReference type="SUPFAM" id="SSF81901">
    <property type="entry name" value="HCP-like"/>
    <property type="match status" value="1"/>
</dbReference>
<keyword evidence="2 3" id="KW-0802">TPR repeat</keyword>
<dbReference type="Gene3D" id="1.25.40.10">
    <property type="entry name" value="Tetratricopeptide repeat domain"/>
    <property type="match status" value="2"/>
</dbReference>
<sequence>MILNARFGAVAAALWVTIQAASAQTSPPMMRPGAPAASTDAATSGLSAEMFYQLLLGELSARSDDPGMGFSLMLDAARKSNDPALFERAVEIALQARAGESALQAAQAWKQAHPASREANRYLLQILIALNRPADTVEPLRAEMSLATPAERQSVLTAVPRLYARLSDKKQAVQVVEQALTEWLTRSETTAAAWAAVGRLRLAAGDNAGALAAASKAHAANPAAEGSALLALDLMDPRQPQAEAMVRRYLVSEKPLPELRMAYARALIDAQRVTEASDQLQRVTAEKPELPEPWLLLGLVQVQENRLEPAEASLNRYLQLLQDARGPAAERSRGRSQAYLALAQIAEKRQDLAAANAWLDRIENAQELVSAQARRASILARQGRLEEGRKLLRQLPDRTPADARMKLMAEVQLLRENRQWKQAGELLQQAVAKEPSDAELLYDLAMVAEKTGDFASTERLLRKAIDIKPDFHHAYNALGFSLADRNQRLPEARRLIQKALEFAPEDPFITDSLAWVEFRAGNKAEALRLLERAYRQRPDAEIAAHLGEVLWSLNQRERAQAIWREGLMLNRENETLQETLKRLRVSL</sequence>
<feature type="chain" id="PRO_5037670739" evidence="4">
    <location>
        <begin position="24"/>
        <end position="587"/>
    </location>
</feature>
<proteinExistence type="predicted"/>
<dbReference type="InterPro" id="IPR011990">
    <property type="entry name" value="TPR-like_helical_dom_sf"/>
</dbReference>
<evidence type="ECO:0000256" key="1">
    <source>
        <dbReference type="ARBA" id="ARBA00022737"/>
    </source>
</evidence>
<dbReference type="AlphaFoldDB" id="A0A936ZRF0"/>
<protein>
    <submittedName>
        <fullName evidence="5">Tetratricopeptide repeat protein</fullName>
    </submittedName>
</protein>
<evidence type="ECO:0000313" key="5">
    <source>
        <dbReference type="EMBL" id="MBL0422103.1"/>
    </source>
</evidence>
<dbReference type="InterPro" id="IPR019734">
    <property type="entry name" value="TPR_rpt"/>
</dbReference>
<evidence type="ECO:0000256" key="3">
    <source>
        <dbReference type="PROSITE-ProRule" id="PRU00339"/>
    </source>
</evidence>
<dbReference type="PANTHER" id="PTHR44227:SF3">
    <property type="entry name" value="PROTEIN O-MANNOSYL-TRANSFERASE TMTC4"/>
    <property type="match status" value="1"/>
</dbReference>
<dbReference type="PROSITE" id="PS50005">
    <property type="entry name" value="TPR"/>
    <property type="match status" value="1"/>
</dbReference>
<comment type="caution">
    <text evidence="5">The sequence shown here is derived from an EMBL/GenBank/DDBJ whole genome shotgun (WGS) entry which is preliminary data.</text>
</comment>
<evidence type="ECO:0000256" key="4">
    <source>
        <dbReference type="SAM" id="SignalP"/>
    </source>
</evidence>
<feature type="signal peptide" evidence="4">
    <location>
        <begin position="1"/>
        <end position="23"/>
    </location>
</feature>